<evidence type="ECO:0000313" key="4">
    <source>
        <dbReference type="Proteomes" id="UP001629244"/>
    </source>
</evidence>
<dbReference type="PANTHER" id="PTHR34406">
    <property type="entry name" value="PROTEIN YCEI"/>
    <property type="match status" value="1"/>
</dbReference>
<reference evidence="3 4" key="1">
    <citation type="submission" date="2024-06" db="EMBL/GenBank/DDBJ databases">
        <authorList>
            <person name="Kaempfer P."/>
            <person name="Viver T."/>
        </authorList>
    </citation>
    <scope>NUCLEOTIDE SEQUENCE [LARGE SCALE GENOMIC DNA]</scope>
    <source>
        <strain evidence="3 4">ST-64</strain>
    </source>
</reference>
<dbReference type="SUPFAM" id="SSF101874">
    <property type="entry name" value="YceI-like"/>
    <property type="match status" value="1"/>
</dbReference>
<evidence type="ECO:0000313" key="3">
    <source>
        <dbReference type="EMBL" id="MFL9840168.1"/>
    </source>
</evidence>
<organism evidence="3 4">
    <name type="scientific">Sphingomonas plantiphila</name>
    <dbReference type="NCBI Taxonomy" id="3163295"/>
    <lineage>
        <taxon>Bacteria</taxon>
        <taxon>Pseudomonadati</taxon>
        <taxon>Pseudomonadota</taxon>
        <taxon>Alphaproteobacteria</taxon>
        <taxon>Sphingomonadales</taxon>
        <taxon>Sphingomonadaceae</taxon>
        <taxon>Sphingomonas</taxon>
    </lineage>
</organism>
<feature type="chain" id="PRO_5046677787" evidence="1">
    <location>
        <begin position="19"/>
        <end position="189"/>
    </location>
</feature>
<name>A0ABW8YM07_9SPHN</name>
<dbReference type="Proteomes" id="UP001629244">
    <property type="component" value="Unassembled WGS sequence"/>
</dbReference>
<dbReference type="SMART" id="SM00867">
    <property type="entry name" value="YceI"/>
    <property type="match status" value="1"/>
</dbReference>
<comment type="caution">
    <text evidence="3">The sequence shown here is derived from an EMBL/GenBank/DDBJ whole genome shotgun (WGS) entry which is preliminary data.</text>
</comment>
<evidence type="ECO:0000259" key="2">
    <source>
        <dbReference type="SMART" id="SM00867"/>
    </source>
</evidence>
<dbReference type="Gene3D" id="2.40.128.110">
    <property type="entry name" value="Lipid/polyisoprenoid-binding, YceI-like"/>
    <property type="match status" value="1"/>
</dbReference>
<evidence type="ECO:0000256" key="1">
    <source>
        <dbReference type="SAM" id="SignalP"/>
    </source>
</evidence>
<accession>A0ABW8YM07</accession>
<dbReference type="InterPro" id="IPR036761">
    <property type="entry name" value="TTHA0802/YceI-like_sf"/>
</dbReference>
<protein>
    <submittedName>
        <fullName evidence="3">YceI family protein</fullName>
    </submittedName>
</protein>
<dbReference type="RefSeq" id="WP_408077117.1">
    <property type="nucleotide sequence ID" value="NZ_JBELQC010000001.1"/>
</dbReference>
<feature type="domain" description="Lipid/polyisoprenoid-binding YceI-like" evidence="2">
    <location>
        <begin position="24"/>
        <end position="186"/>
    </location>
</feature>
<sequence length="189" mass="20384">MMRWIAAAMVALVPAADAAPVAQHYAVDPTSSATARVAFFGVTTRRARFPHVAGSVAIDPADPSRIAIDVSLDASALTADDDLTRNRLRGPAFFDVAHTREVRFVGGHLRLLDPTHATIEGTLTARGVPRPVTLDVVFSRPISQTAATQSLHLSGRTTLDRTDFGMTGYRLIVGRRVTVDLDITLRQQS</sequence>
<keyword evidence="4" id="KW-1185">Reference proteome</keyword>
<dbReference type="InterPro" id="IPR007372">
    <property type="entry name" value="Lipid/polyisoprenoid-bd_YceI"/>
</dbReference>
<gene>
    <name evidence="3" type="ORF">ABS767_04265</name>
</gene>
<proteinExistence type="predicted"/>
<keyword evidence="1" id="KW-0732">Signal</keyword>
<feature type="signal peptide" evidence="1">
    <location>
        <begin position="1"/>
        <end position="18"/>
    </location>
</feature>
<dbReference type="PANTHER" id="PTHR34406:SF1">
    <property type="entry name" value="PROTEIN YCEI"/>
    <property type="match status" value="1"/>
</dbReference>
<dbReference type="Pfam" id="PF04264">
    <property type="entry name" value="YceI"/>
    <property type="match status" value="1"/>
</dbReference>
<dbReference type="EMBL" id="JBELQC010000001">
    <property type="protein sequence ID" value="MFL9840168.1"/>
    <property type="molecule type" value="Genomic_DNA"/>
</dbReference>